<dbReference type="PANTHER" id="PTHR30383">
    <property type="entry name" value="THIOESTERASE 1/PROTEASE 1/LYSOPHOSPHOLIPASE L1"/>
    <property type="match status" value="1"/>
</dbReference>
<comment type="caution">
    <text evidence="3">The sequence shown here is derived from an EMBL/GenBank/DDBJ whole genome shotgun (WGS) entry which is preliminary data.</text>
</comment>
<dbReference type="PANTHER" id="PTHR30383:SF24">
    <property type="entry name" value="THIOESTERASE 1_PROTEASE 1_LYSOPHOSPHOLIPASE L1"/>
    <property type="match status" value="1"/>
</dbReference>
<dbReference type="RefSeq" id="WP_425504291.1">
    <property type="nucleotide sequence ID" value="NZ_JACHGF010000004.1"/>
</dbReference>
<keyword evidence="1" id="KW-0732">Signal</keyword>
<proteinExistence type="predicted"/>
<dbReference type="EC" id="3.1.2.-" evidence="3"/>
<dbReference type="InterPro" id="IPR036514">
    <property type="entry name" value="SGNH_hydro_sf"/>
</dbReference>
<feature type="domain" description="SGNH hydrolase-type esterase" evidence="2">
    <location>
        <begin position="55"/>
        <end position="218"/>
    </location>
</feature>
<evidence type="ECO:0000256" key="1">
    <source>
        <dbReference type="SAM" id="SignalP"/>
    </source>
</evidence>
<organism evidence="3 4">
    <name type="scientific">Rhabdobacter roseus</name>
    <dbReference type="NCBI Taxonomy" id="1655419"/>
    <lineage>
        <taxon>Bacteria</taxon>
        <taxon>Pseudomonadati</taxon>
        <taxon>Bacteroidota</taxon>
        <taxon>Cytophagia</taxon>
        <taxon>Cytophagales</taxon>
        <taxon>Cytophagaceae</taxon>
        <taxon>Rhabdobacter</taxon>
    </lineage>
</organism>
<dbReference type="AlphaFoldDB" id="A0A840TU93"/>
<evidence type="ECO:0000313" key="3">
    <source>
        <dbReference type="EMBL" id="MBB5285132.1"/>
    </source>
</evidence>
<dbReference type="PROSITE" id="PS51257">
    <property type="entry name" value="PROKAR_LIPOPROTEIN"/>
    <property type="match status" value="1"/>
</dbReference>
<accession>A0A840TU93</accession>
<reference evidence="3 4" key="1">
    <citation type="submission" date="2020-08" db="EMBL/GenBank/DDBJ databases">
        <title>Genomic Encyclopedia of Type Strains, Phase IV (KMG-IV): sequencing the most valuable type-strain genomes for metagenomic binning, comparative biology and taxonomic classification.</title>
        <authorList>
            <person name="Goeker M."/>
        </authorList>
    </citation>
    <scope>NUCLEOTIDE SEQUENCE [LARGE SCALE GENOMIC DNA]</scope>
    <source>
        <strain evidence="3 4">DSM 105074</strain>
    </source>
</reference>
<dbReference type="EMBL" id="JACHGF010000004">
    <property type="protein sequence ID" value="MBB5285132.1"/>
    <property type="molecule type" value="Genomic_DNA"/>
</dbReference>
<feature type="signal peptide" evidence="1">
    <location>
        <begin position="1"/>
        <end position="25"/>
    </location>
</feature>
<gene>
    <name evidence="3" type="ORF">HNQ92_003280</name>
</gene>
<dbReference type="Proteomes" id="UP000557307">
    <property type="component" value="Unassembled WGS sequence"/>
</dbReference>
<dbReference type="EC" id="3.1.1.5" evidence="3"/>
<dbReference type="GO" id="GO:0004622">
    <property type="term" value="F:phosphatidylcholine lysophospholipase activity"/>
    <property type="evidence" value="ECO:0007669"/>
    <property type="project" value="UniProtKB-EC"/>
</dbReference>
<dbReference type="SUPFAM" id="SSF52266">
    <property type="entry name" value="SGNH hydrolase"/>
    <property type="match status" value="1"/>
</dbReference>
<dbReference type="Gene3D" id="3.40.50.1110">
    <property type="entry name" value="SGNH hydrolase"/>
    <property type="match status" value="1"/>
</dbReference>
<keyword evidence="4" id="KW-1185">Reference proteome</keyword>
<dbReference type="InterPro" id="IPR013830">
    <property type="entry name" value="SGNH_hydro"/>
</dbReference>
<protein>
    <submittedName>
        <fullName evidence="3">Acyl-CoA thioesterase-1</fullName>
        <ecNumber evidence="3">3.1.1.5</ecNumber>
        <ecNumber evidence="3">3.1.2.-</ecNumber>
    </submittedName>
</protein>
<keyword evidence="3" id="KW-0378">Hydrolase</keyword>
<dbReference type="InterPro" id="IPR051532">
    <property type="entry name" value="Ester_Hydrolysis_Enzymes"/>
</dbReference>
<dbReference type="CDD" id="cd01822">
    <property type="entry name" value="Lysophospholipase_L1_like"/>
    <property type="match status" value="1"/>
</dbReference>
<evidence type="ECO:0000313" key="4">
    <source>
        <dbReference type="Proteomes" id="UP000557307"/>
    </source>
</evidence>
<feature type="chain" id="PRO_5032682758" evidence="1">
    <location>
        <begin position="26"/>
        <end position="231"/>
    </location>
</feature>
<evidence type="ECO:0000259" key="2">
    <source>
        <dbReference type="Pfam" id="PF13472"/>
    </source>
</evidence>
<name>A0A840TU93_9BACT</name>
<sequence length="231" mass="24993">MNFKTKTTYLSIWLSLALGMLLACNNDKSSTNEEASSTSARDTSTSASTKKTILFFGNSLTAGYGLDPSEAFPALIQARIDSLKLPYTVVNAGVSGETSAGGNGRIDWVLRQPVAVFVLELGGNDGLRGIPLEETRKNLQAIIDKVRAKYPETKIVLAGMQIPPNLGQSYTQEFSRLYPELAQKNNLTLIPFLLEGVGGEARLNLQDGIHPTAEGHRLVADNVWEVLEGVL</sequence>
<dbReference type="Pfam" id="PF13472">
    <property type="entry name" value="Lipase_GDSL_2"/>
    <property type="match status" value="1"/>
</dbReference>